<evidence type="ECO:0000313" key="2">
    <source>
        <dbReference type="Proteomes" id="UP001529491"/>
    </source>
</evidence>
<sequence>MSNLSIKTRIHNSILKLEKGEISLQELSDVIELNGDALESMPYELIENIREIEYQLTQCQFSELEYCEYEIESTLSFIKNWLSKIPN</sequence>
<dbReference type="RefSeq" id="WP_310470129.1">
    <property type="nucleotide sequence ID" value="NZ_CP136522.1"/>
</dbReference>
<evidence type="ECO:0000313" key="1">
    <source>
        <dbReference type="EMBL" id="WOT05867.1"/>
    </source>
</evidence>
<name>A0ABZ0JZZ0_9GAMM</name>
<protein>
    <submittedName>
        <fullName evidence="1">Uncharacterized protein</fullName>
    </submittedName>
</protein>
<proteinExistence type="predicted"/>
<gene>
    <name evidence="1" type="ORF">RGE70_03280</name>
</gene>
<keyword evidence="2" id="KW-1185">Reference proteome</keyword>
<dbReference type="Proteomes" id="UP001529491">
    <property type="component" value="Chromosome"/>
</dbReference>
<accession>A0ABZ0JZZ0</accession>
<dbReference type="EMBL" id="CP136522">
    <property type="protein sequence ID" value="WOT05867.1"/>
    <property type="molecule type" value="Genomic_DNA"/>
</dbReference>
<reference evidence="1 2" key="1">
    <citation type="submission" date="2023-10" db="EMBL/GenBank/DDBJ databases">
        <title>Complete genome sequence of Shewanella sp. DAU334.</title>
        <authorList>
            <person name="Lee Y.-S."/>
            <person name="Jeong H.-R."/>
            <person name="Hwang E.-J."/>
            <person name="Choi Y.-L."/>
            <person name="Kim G.-D."/>
        </authorList>
    </citation>
    <scope>NUCLEOTIDE SEQUENCE [LARGE SCALE GENOMIC DNA]</scope>
    <source>
        <strain evidence="1 2">DAU334</strain>
    </source>
</reference>
<organism evidence="1 2">
    <name type="scientific">Shewanella youngdeokensis</name>
    <dbReference type="NCBI Taxonomy" id="2999068"/>
    <lineage>
        <taxon>Bacteria</taxon>
        <taxon>Pseudomonadati</taxon>
        <taxon>Pseudomonadota</taxon>
        <taxon>Gammaproteobacteria</taxon>
        <taxon>Alteromonadales</taxon>
        <taxon>Shewanellaceae</taxon>
        <taxon>Shewanella</taxon>
    </lineage>
</organism>